<evidence type="ECO:0000313" key="3">
    <source>
        <dbReference type="Proteomes" id="UP001595629"/>
    </source>
</evidence>
<dbReference type="Pfam" id="PF02620">
    <property type="entry name" value="YceD"/>
    <property type="match status" value="1"/>
</dbReference>
<name>A0ABV7TLH9_9RHOB</name>
<evidence type="ECO:0000256" key="1">
    <source>
        <dbReference type="SAM" id="MobiDB-lite"/>
    </source>
</evidence>
<organism evidence="2 3">
    <name type="scientific">Lutimaribacter marinistellae</name>
    <dbReference type="NCBI Taxonomy" id="1820329"/>
    <lineage>
        <taxon>Bacteria</taxon>
        <taxon>Pseudomonadati</taxon>
        <taxon>Pseudomonadota</taxon>
        <taxon>Alphaproteobacteria</taxon>
        <taxon>Rhodobacterales</taxon>
        <taxon>Roseobacteraceae</taxon>
        <taxon>Lutimaribacter</taxon>
    </lineage>
</organism>
<sequence>MSDDLRVSALSQSTPTPFEIAPEAEERAALADALGILGVRKLRFSGEVKVQGKRDWLLTGNLGATVVQACVVTLDPVTTRIDVPVRRLYMANWVEPEGDEVEMPEDDENEPLRDVISPRAVMAEALALALPLYPRTDGAETAEAVFAEDGTEPLRDEDTKPFAALSGLREKMQKGS</sequence>
<dbReference type="Proteomes" id="UP001595629">
    <property type="component" value="Unassembled WGS sequence"/>
</dbReference>
<dbReference type="EMBL" id="JBHRXI010000016">
    <property type="protein sequence ID" value="MFC3615023.1"/>
    <property type="molecule type" value="Genomic_DNA"/>
</dbReference>
<protein>
    <submittedName>
        <fullName evidence="2">YceD family protein</fullName>
    </submittedName>
</protein>
<accession>A0ABV7TLH9</accession>
<gene>
    <name evidence="2" type="ORF">ACFORG_14735</name>
</gene>
<evidence type="ECO:0000313" key="2">
    <source>
        <dbReference type="EMBL" id="MFC3615023.1"/>
    </source>
</evidence>
<dbReference type="RefSeq" id="WP_386736296.1">
    <property type="nucleotide sequence ID" value="NZ_JBHRXI010000016.1"/>
</dbReference>
<feature type="region of interest" description="Disordered" evidence="1">
    <location>
        <begin position="143"/>
        <end position="176"/>
    </location>
</feature>
<proteinExistence type="predicted"/>
<dbReference type="InterPro" id="IPR003772">
    <property type="entry name" value="YceD"/>
</dbReference>
<comment type="caution">
    <text evidence="2">The sequence shown here is derived from an EMBL/GenBank/DDBJ whole genome shotgun (WGS) entry which is preliminary data.</text>
</comment>
<keyword evidence="3" id="KW-1185">Reference proteome</keyword>
<reference evidence="3" key="1">
    <citation type="journal article" date="2019" name="Int. J. Syst. Evol. Microbiol.">
        <title>The Global Catalogue of Microorganisms (GCM) 10K type strain sequencing project: providing services to taxonomists for standard genome sequencing and annotation.</title>
        <authorList>
            <consortium name="The Broad Institute Genomics Platform"/>
            <consortium name="The Broad Institute Genome Sequencing Center for Infectious Disease"/>
            <person name="Wu L."/>
            <person name="Ma J."/>
        </authorList>
    </citation>
    <scope>NUCLEOTIDE SEQUENCE [LARGE SCALE GENOMIC DNA]</scope>
    <source>
        <strain evidence="3">KCTC 42911</strain>
    </source>
</reference>